<reference evidence="1 2" key="1">
    <citation type="submission" date="2016-10" db="EMBL/GenBank/DDBJ databases">
        <authorList>
            <person name="de Groot N.N."/>
        </authorList>
    </citation>
    <scope>NUCLEOTIDE SEQUENCE [LARGE SCALE GENOMIC DNA]</scope>
    <source>
        <strain evidence="1 2">KH2T6</strain>
    </source>
</reference>
<organism evidence="1 2">
    <name type="scientific">Ruminococcus albus</name>
    <dbReference type="NCBI Taxonomy" id="1264"/>
    <lineage>
        <taxon>Bacteria</taxon>
        <taxon>Bacillati</taxon>
        <taxon>Bacillota</taxon>
        <taxon>Clostridia</taxon>
        <taxon>Eubacteriales</taxon>
        <taxon>Oscillospiraceae</taxon>
        <taxon>Ruminococcus</taxon>
    </lineage>
</organism>
<evidence type="ECO:0000313" key="1">
    <source>
        <dbReference type="EMBL" id="SEL17816.1"/>
    </source>
</evidence>
<sequence length="116" mass="12473">MGFLSRLFGGGNGEDGIASAPAHSAGGTGMPMLRTAVRSGYDKRETLMMFDQLTTEKLMLEEALAAKDSGAPYQIPPEAKNITPHIVRMGGFNEEDVNEYAEQLAAENASLRARLI</sequence>
<dbReference type="OrthoDB" id="1822141at2"/>
<proteinExistence type="predicted"/>
<dbReference type="AlphaFoldDB" id="A0A1H7N2I1"/>
<evidence type="ECO:0000313" key="2">
    <source>
        <dbReference type="Proteomes" id="UP000186015"/>
    </source>
</evidence>
<name>A0A1H7N2I1_RUMAL</name>
<dbReference type="RefSeq" id="WP_074834674.1">
    <property type="nucleotide sequence ID" value="NZ_FOAT01000013.1"/>
</dbReference>
<protein>
    <submittedName>
        <fullName evidence="1">Uncharacterized protein</fullName>
    </submittedName>
</protein>
<gene>
    <name evidence="1" type="ORF">SAMN05216469_11388</name>
</gene>
<dbReference type="EMBL" id="FOAT01000013">
    <property type="protein sequence ID" value="SEL17816.1"/>
    <property type="molecule type" value="Genomic_DNA"/>
</dbReference>
<accession>A0A1H7N2I1</accession>
<dbReference type="Proteomes" id="UP000186015">
    <property type="component" value="Unassembled WGS sequence"/>
</dbReference>